<feature type="transmembrane region" description="Helical" evidence="8">
    <location>
        <begin position="230"/>
        <end position="249"/>
    </location>
</feature>
<dbReference type="GO" id="GO:0009234">
    <property type="term" value="P:menaquinone biosynthetic process"/>
    <property type="evidence" value="ECO:0007669"/>
    <property type="project" value="UniProtKB-KW"/>
</dbReference>
<dbReference type="InterPro" id="IPR026046">
    <property type="entry name" value="UBIAD1"/>
</dbReference>
<feature type="transmembrane region" description="Helical" evidence="8">
    <location>
        <begin position="160"/>
        <end position="178"/>
    </location>
</feature>
<evidence type="ECO:0000256" key="4">
    <source>
        <dbReference type="ARBA" id="ARBA00022679"/>
    </source>
</evidence>
<accession>A0A920D062</accession>
<reference evidence="9" key="1">
    <citation type="submission" date="2021-03" db="EMBL/GenBank/DDBJ databases">
        <title>Antimicrobial resistance genes in bacteria isolated from Japanese honey, and their potential for conferring macrolide and lincosamide resistance in the American foulbrood pathogen Paenibacillus larvae.</title>
        <authorList>
            <person name="Okamoto M."/>
            <person name="Kumagai M."/>
            <person name="Kanamori H."/>
            <person name="Takamatsu D."/>
        </authorList>
    </citation>
    <scope>NUCLEOTIDE SEQUENCE</scope>
    <source>
        <strain evidence="9">J40TS1</strain>
    </source>
</reference>
<dbReference type="PIRSF" id="PIRSF005355">
    <property type="entry name" value="UBIAD1"/>
    <property type="match status" value="1"/>
</dbReference>
<feature type="transmembrane region" description="Helical" evidence="8">
    <location>
        <begin position="21"/>
        <end position="38"/>
    </location>
</feature>
<feature type="transmembrane region" description="Helical" evidence="8">
    <location>
        <begin position="286"/>
        <end position="307"/>
    </location>
</feature>
<keyword evidence="6 8" id="KW-1133">Transmembrane helix</keyword>
<dbReference type="InterPro" id="IPR044878">
    <property type="entry name" value="UbiA_sf"/>
</dbReference>
<name>A0A920D062_9BACL</name>
<dbReference type="GO" id="GO:0016020">
    <property type="term" value="C:membrane"/>
    <property type="evidence" value="ECO:0007669"/>
    <property type="project" value="UniProtKB-SubCell"/>
</dbReference>
<keyword evidence="10" id="KW-1185">Reference proteome</keyword>
<keyword evidence="4" id="KW-0808">Transferase</keyword>
<dbReference type="CDD" id="cd13962">
    <property type="entry name" value="PT_UbiA_UBIAD1"/>
    <property type="match status" value="1"/>
</dbReference>
<feature type="transmembrane region" description="Helical" evidence="8">
    <location>
        <begin position="102"/>
        <end position="125"/>
    </location>
</feature>
<evidence type="ECO:0000256" key="5">
    <source>
        <dbReference type="ARBA" id="ARBA00022692"/>
    </source>
</evidence>
<keyword evidence="3" id="KW-0474">Menaquinone biosynthesis</keyword>
<sequence>MNRMKLNGRLWSGFWQLADPKIWIASTIPMLIATALAYNKDRAVDWGWVLLALIGIYLIEIGKNAVNEFVDYWTGVDQYVTADKRNPFSGGKKTIIDGKLSMLETAIIALITLAMAFFIGLYIALVRESNVFWIGMLGGFLAVFYSLPPFKFNYNGLGEAAVGLTFGPLMMMGMYVMLTGELDANAAFIGLPLAFLIIAVLWINQYPDYEADMKGGKRNWLVRIGKTRGLKVYAALYAAAYISIAAVALASGNYFWLLGLITIPIAVQAVRIASHNLDNLPQFLQANARTIMIYQLTGVAMIAAALLA</sequence>
<dbReference type="Proteomes" id="UP000683139">
    <property type="component" value="Unassembled WGS sequence"/>
</dbReference>
<organism evidence="9 10">
    <name type="scientific">Paenibacillus montaniterrae</name>
    <dbReference type="NCBI Taxonomy" id="429341"/>
    <lineage>
        <taxon>Bacteria</taxon>
        <taxon>Bacillati</taxon>
        <taxon>Bacillota</taxon>
        <taxon>Bacilli</taxon>
        <taxon>Bacillales</taxon>
        <taxon>Paenibacillaceae</taxon>
        <taxon>Paenibacillus</taxon>
    </lineage>
</organism>
<evidence type="ECO:0000256" key="2">
    <source>
        <dbReference type="ARBA" id="ARBA00004863"/>
    </source>
</evidence>
<feature type="transmembrane region" description="Helical" evidence="8">
    <location>
        <begin position="44"/>
        <end position="62"/>
    </location>
</feature>
<protein>
    <recommendedName>
        <fullName evidence="11">1,4-dihydroxy-2-naphthoate octaprenyltransferase</fullName>
    </recommendedName>
</protein>
<dbReference type="Pfam" id="PF01040">
    <property type="entry name" value="UbiA"/>
    <property type="match status" value="1"/>
</dbReference>
<comment type="caution">
    <text evidence="9">The sequence shown here is derived from an EMBL/GenBank/DDBJ whole genome shotgun (WGS) entry which is preliminary data.</text>
</comment>
<evidence type="ECO:0000256" key="3">
    <source>
        <dbReference type="ARBA" id="ARBA00022428"/>
    </source>
</evidence>
<dbReference type="PANTHER" id="PTHR13929">
    <property type="entry name" value="1,4-DIHYDROXY-2-NAPHTHOATE OCTAPRENYLTRANSFERASE"/>
    <property type="match status" value="1"/>
</dbReference>
<evidence type="ECO:0000256" key="8">
    <source>
        <dbReference type="SAM" id="Phobius"/>
    </source>
</evidence>
<keyword evidence="7 8" id="KW-0472">Membrane</keyword>
<feature type="transmembrane region" description="Helical" evidence="8">
    <location>
        <begin position="255"/>
        <end position="274"/>
    </location>
</feature>
<dbReference type="InterPro" id="IPR000537">
    <property type="entry name" value="UbiA_prenyltransferase"/>
</dbReference>
<dbReference type="EMBL" id="BOSE01000008">
    <property type="protein sequence ID" value="GIP18203.1"/>
    <property type="molecule type" value="Genomic_DNA"/>
</dbReference>
<evidence type="ECO:0008006" key="11">
    <source>
        <dbReference type="Google" id="ProtNLM"/>
    </source>
</evidence>
<dbReference type="Gene3D" id="1.10.357.140">
    <property type="entry name" value="UbiA prenyltransferase"/>
    <property type="match status" value="1"/>
</dbReference>
<dbReference type="AlphaFoldDB" id="A0A920D062"/>
<dbReference type="RefSeq" id="WP_246563752.1">
    <property type="nucleotide sequence ID" value="NZ_BOSE01000008.1"/>
</dbReference>
<dbReference type="PANTHER" id="PTHR13929:SF0">
    <property type="entry name" value="UBIA PRENYLTRANSFERASE DOMAIN-CONTAINING PROTEIN 1"/>
    <property type="match status" value="1"/>
</dbReference>
<evidence type="ECO:0000256" key="7">
    <source>
        <dbReference type="ARBA" id="ARBA00023136"/>
    </source>
</evidence>
<evidence type="ECO:0000256" key="6">
    <source>
        <dbReference type="ARBA" id="ARBA00022989"/>
    </source>
</evidence>
<keyword evidence="5 8" id="KW-0812">Transmembrane</keyword>
<comment type="subcellular location">
    <subcellularLocation>
        <location evidence="1">Membrane</location>
        <topology evidence="1">Multi-pass membrane protein</topology>
    </subcellularLocation>
</comment>
<evidence type="ECO:0000313" key="10">
    <source>
        <dbReference type="Proteomes" id="UP000683139"/>
    </source>
</evidence>
<gene>
    <name evidence="9" type="ORF">J40TS1_38450</name>
</gene>
<feature type="transmembrane region" description="Helical" evidence="8">
    <location>
        <begin position="131"/>
        <end position="148"/>
    </location>
</feature>
<dbReference type="GO" id="GO:0004659">
    <property type="term" value="F:prenyltransferase activity"/>
    <property type="evidence" value="ECO:0007669"/>
    <property type="project" value="InterPro"/>
</dbReference>
<evidence type="ECO:0000256" key="1">
    <source>
        <dbReference type="ARBA" id="ARBA00004141"/>
    </source>
</evidence>
<feature type="transmembrane region" description="Helical" evidence="8">
    <location>
        <begin position="184"/>
        <end position="204"/>
    </location>
</feature>
<comment type="pathway">
    <text evidence="2">Quinol/quinone metabolism; menaquinone biosynthesis.</text>
</comment>
<dbReference type="GO" id="GO:0042371">
    <property type="term" value="P:vitamin K biosynthetic process"/>
    <property type="evidence" value="ECO:0007669"/>
    <property type="project" value="TreeGrafter"/>
</dbReference>
<proteinExistence type="predicted"/>
<evidence type="ECO:0000313" key="9">
    <source>
        <dbReference type="EMBL" id="GIP18203.1"/>
    </source>
</evidence>